<evidence type="ECO:0000256" key="1">
    <source>
        <dbReference type="SAM" id="MobiDB-lite"/>
    </source>
</evidence>
<dbReference type="PANTHER" id="PTHR43179:SF7">
    <property type="entry name" value="RHAMNOSYLTRANSFERASE WBBL"/>
    <property type="match status" value="1"/>
</dbReference>
<dbReference type="EMBL" id="ANNX02000020">
    <property type="protein sequence ID" value="KYC42536.1"/>
    <property type="molecule type" value="Genomic_DNA"/>
</dbReference>
<comment type="caution">
    <text evidence="3">The sequence shown here is derived from an EMBL/GenBank/DDBJ whole genome shotgun (WGS) entry which is preliminary data.</text>
</comment>
<evidence type="ECO:0000313" key="4">
    <source>
        <dbReference type="Proteomes" id="UP000076925"/>
    </source>
</evidence>
<dbReference type="Pfam" id="PF00535">
    <property type="entry name" value="Glycos_transf_2"/>
    <property type="match status" value="1"/>
</dbReference>
<dbReference type="Gene3D" id="3.90.550.10">
    <property type="entry name" value="Spore Coat Polysaccharide Biosynthesis Protein SpsA, Chain A"/>
    <property type="match status" value="1"/>
</dbReference>
<keyword evidence="4" id="KW-1185">Reference proteome</keyword>
<sequence>MENPLVTLIVVPRERFSYSRESLESIYKDTNYPFDLVYVDCGSPSDTRRYLEEQAQQKQFKLIRSEYFLSPNRARNIGRREVKTKYIVFIDNDVIVKPGWLEKLVQCAEETGAGVVGPLTCIGKPEHEIIHNAGGKVRIVPEIQGDKTVWRNKQKAFFNGTPMAEVRDQLHRIKCDYVELHCVLVRTELFDRVDLLDEGLLNTREYIDLCLMATQAGSTIYCERESVVFTDTLAVGEAQKNLASAGYIQGTQFQWSDLHFFMVRWSDAWELESLHYFRDKWNLSDDDAYLQKRYRKLGHRRHEAWLKPLIRRFTFGRDSEWLEKILMPLERRLNRWISNRYEKFYPQSRQAQASKQPESSGNLITAPKLRSKDRILEA</sequence>
<feature type="domain" description="Glycosyltransferase 2-like" evidence="2">
    <location>
        <begin position="15"/>
        <end position="131"/>
    </location>
</feature>
<dbReference type="InterPro" id="IPR029044">
    <property type="entry name" value="Nucleotide-diphossugar_trans"/>
</dbReference>
<accession>A0A139XCY5</accession>
<evidence type="ECO:0000259" key="2">
    <source>
        <dbReference type="Pfam" id="PF00535"/>
    </source>
</evidence>
<dbReference type="AlphaFoldDB" id="A0A139XCY5"/>
<feature type="region of interest" description="Disordered" evidence="1">
    <location>
        <begin position="348"/>
        <end position="378"/>
    </location>
</feature>
<keyword evidence="3" id="KW-0808">Transferase</keyword>
<feature type="compositionally biased region" description="Polar residues" evidence="1">
    <location>
        <begin position="348"/>
        <end position="363"/>
    </location>
</feature>
<dbReference type="GO" id="GO:0016740">
    <property type="term" value="F:transferase activity"/>
    <property type="evidence" value="ECO:0007669"/>
    <property type="project" value="UniProtKB-KW"/>
</dbReference>
<organism evidence="3 4">
    <name type="scientific">Scytonema hofmannii PCC 7110</name>
    <dbReference type="NCBI Taxonomy" id="128403"/>
    <lineage>
        <taxon>Bacteria</taxon>
        <taxon>Bacillati</taxon>
        <taxon>Cyanobacteriota</taxon>
        <taxon>Cyanophyceae</taxon>
        <taxon>Nostocales</taxon>
        <taxon>Scytonemataceae</taxon>
        <taxon>Scytonema</taxon>
    </lineage>
</organism>
<evidence type="ECO:0000313" key="3">
    <source>
        <dbReference type="EMBL" id="KYC42536.1"/>
    </source>
</evidence>
<dbReference type="PANTHER" id="PTHR43179">
    <property type="entry name" value="RHAMNOSYLTRANSFERASE WBBL"/>
    <property type="match status" value="1"/>
</dbReference>
<name>A0A139XCY5_9CYAN</name>
<dbReference type="STRING" id="128403.WA1_15660"/>
<dbReference type="InterPro" id="IPR001173">
    <property type="entry name" value="Glyco_trans_2-like"/>
</dbReference>
<protein>
    <submittedName>
        <fullName evidence="3">Glycosyl transferase family 2</fullName>
    </submittedName>
</protein>
<dbReference type="OrthoDB" id="8936324at2"/>
<proteinExistence type="predicted"/>
<dbReference type="SUPFAM" id="SSF53448">
    <property type="entry name" value="Nucleotide-diphospho-sugar transferases"/>
    <property type="match status" value="1"/>
</dbReference>
<dbReference type="Proteomes" id="UP000076925">
    <property type="component" value="Unassembled WGS sequence"/>
</dbReference>
<reference evidence="3 4" key="1">
    <citation type="journal article" date="2013" name="Genome Biol. Evol.">
        <title>Genomes of Stigonematalean cyanobacteria (subsection V) and the evolution of oxygenic photosynthesis from prokaryotes to plastids.</title>
        <authorList>
            <person name="Dagan T."/>
            <person name="Roettger M."/>
            <person name="Stucken K."/>
            <person name="Landan G."/>
            <person name="Koch R."/>
            <person name="Major P."/>
            <person name="Gould S.B."/>
            <person name="Goremykin V.V."/>
            <person name="Rippka R."/>
            <person name="Tandeau de Marsac N."/>
            <person name="Gugger M."/>
            <person name="Lockhart P.J."/>
            <person name="Allen J.F."/>
            <person name="Brune I."/>
            <person name="Maus I."/>
            <person name="Puhler A."/>
            <person name="Martin W.F."/>
        </authorList>
    </citation>
    <scope>NUCLEOTIDE SEQUENCE [LARGE SCALE GENOMIC DNA]</scope>
    <source>
        <strain evidence="3 4">PCC 7110</strain>
    </source>
</reference>
<gene>
    <name evidence="3" type="ORF">WA1_15660</name>
</gene>